<keyword evidence="3" id="KW-1185">Reference proteome</keyword>
<dbReference type="Proteomes" id="UP000546213">
    <property type="component" value="Unassembled WGS sequence"/>
</dbReference>
<dbReference type="PANTHER" id="PTHR35339:SF2">
    <property type="entry name" value="DUF2264 DOMAIN-CONTAINING PROTEIN-RELATED"/>
    <property type="match status" value="1"/>
</dbReference>
<dbReference type="PANTHER" id="PTHR35339">
    <property type="entry name" value="LINALOOL DEHYDRATASE_ISOMERASE DOMAIN-CONTAINING PROTEIN"/>
    <property type="match status" value="1"/>
</dbReference>
<name>A0A8H5NPW6_9HYPO</name>
<dbReference type="PIRSF" id="PIRSF014753">
    <property type="entry name" value="UCP014753"/>
    <property type="match status" value="1"/>
</dbReference>
<organism evidence="2 3">
    <name type="scientific">Fusarium pseudocircinatum</name>
    <dbReference type="NCBI Taxonomy" id="56676"/>
    <lineage>
        <taxon>Eukaryota</taxon>
        <taxon>Fungi</taxon>
        <taxon>Dikarya</taxon>
        <taxon>Ascomycota</taxon>
        <taxon>Pezizomycotina</taxon>
        <taxon>Sordariomycetes</taxon>
        <taxon>Hypocreomycetidae</taxon>
        <taxon>Hypocreales</taxon>
        <taxon>Nectriaceae</taxon>
        <taxon>Fusarium</taxon>
        <taxon>Fusarium fujikuroi species complex</taxon>
    </lineage>
</organism>
<evidence type="ECO:0000313" key="2">
    <source>
        <dbReference type="EMBL" id="KAF5573624.1"/>
    </source>
</evidence>
<dbReference type="EMBL" id="JAAOAS010000588">
    <property type="protein sequence ID" value="KAF5573624.1"/>
    <property type="molecule type" value="Genomic_DNA"/>
</dbReference>
<dbReference type="InterPro" id="IPR049237">
    <property type="entry name" value="DUF2264_C"/>
</dbReference>
<dbReference type="Pfam" id="PF20938">
    <property type="entry name" value="DUF2264_C"/>
    <property type="match status" value="1"/>
</dbReference>
<reference evidence="2 3" key="1">
    <citation type="submission" date="2020-05" db="EMBL/GenBank/DDBJ databases">
        <title>Identification and distribution of gene clusters putatively required for synthesis of sphingolipid metabolism inhibitors in phylogenetically diverse species of the filamentous fungus Fusarium.</title>
        <authorList>
            <person name="Kim H.-S."/>
            <person name="Busman M."/>
            <person name="Brown D.W."/>
            <person name="Divon H."/>
            <person name="Uhlig S."/>
            <person name="Proctor R.H."/>
        </authorList>
    </citation>
    <scope>NUCLEOTIDE SEQUENCE [LARGE SCALE GENOMIC DNA]</scope>
    <source>
        <strain evidence="2 3">NRRL 36939</strain>
    </source>
</reference>
<evidence type="ECO:0000259" key="1">
    <source>
        <dbReference type="Pfam" id="PF20938"/>
    </source>
</evidence>
<proteinExistence type="predicted"/>
<dbReference type="OrthoDB" id="5150166at2759"/>
<evidence type="ECO:0000313" key="3">
    <source>
        <dbReference type="Proteomes" id="UP000546213"/>
    </source>
</evidence>
<feature type="domain" description="DUF2264" evidence="1">
    <location>
        <begin position="23"/>
        <end position="254"/>
    </location>
</feature>
<accession>A0A8H5NPW6</accession>
<gene>
    <name evidence="2" type="ORF">FPCIR_13911</name>
</gene>
<dbReference type="AlphaFoldDB" id="A0A8H5NPW6"/>
<comment type="caution">
    <text evidence="2">The sequence shown here is derived from an EMBL/GenBank/DDBJ whole genome shotgun (WGS) entry which is preliminary data.</text>
</comment>
<sequence>MLTPGQFVAWPMKANQAKYCPLIQQIAPDNQLALSRDGGETWAVKWKCDEVKFGTLTTKTDNQSVANASIASVRWYPWGDRAVAVDTILIPPTEQWPDWHVQMHRIRCQKPIESLHVVEGGFAINGRKRADGMNLPTLPIPDGAVPGRFEGNFSDERSTIISSEAGSSGILTEALFDRQRVDVESYALKSDSNTNIMCQRTLIPVASVGITGRLEPSQELWLKTSVFAVSSNVGEGRQGDVAGLKERWSRPPTIEVESFEQILHNM</sequence>
<dbReference type="InterPro" id="IPR016624">
    <property type="entry name" value="UCP014753"/>
</dbReference>
<protein>
    <recommendedName>
        <fullName evidence="1">DUF2264 domain-containing protein</fullName>
    </recommendedName>
</protein>